<accession>A0A2Z7AX51</accession>
<evidence type="ECO:0000313" key="2">
    <source>
        <dbReference type="EMBL" id="KZV25510.1"/>
    </source>
</evidence>
<feature type="domain" description="Replication protein A 70 kDa DNA-binding subunit B/D first OB fold" evidence="1">
    <location>
        <begin position="2"/>
        <end position="92"/>
    </location>
</feature>
<dbReference type="Proteomes" id="UP000250235">
    <property type="component" value="Unassembled WGS sequence"/>
</dbReference>
<protein>
    <submittedName>
        <fullName evidence="2">Replication protein A 70 kDa DNA-binding subunit B-like</fullName>
    </submittedName>
</protein>
<sequence length="161" mass="18881">MQWALKLRLVRCYELPAYEKSGDFTLECVFHDKEGDRIHASVKKPVLDKVRHILKDGHLFAIKNIIVAENRMKYKTTTSKYKINFITKTHVCEIFDDSFPSIMFDFKSFNDVKNAEIEETMLFDVIGQVVARDSPQSREFGGRETRLLDIVLQDYEYVYSL</sequence>
<dbReference type="PANTHER" id="PTHR47165:SF4">
    <property type="entry name" value="OS03G0429900 PROTEIN"/>
    <property type="match status" value="1"/>
</dbReference>
<name>A0A2Z7AX51_9LAMI</name>
<keyword evidence="3" id="KW-1185">Reference proteome</keyword>
<dbReference type="InterPro" id="IPR003871">
    <property type="entry name" value="RFA1B/D_OB_1st"/>
</dbReference>
<dbReference type="Gene3D" id="2.40.50.140">
    <property type="entry name" value="Nucleic acid-binding proteins"/>
    <property type="match status" value="2"/>
</dbReference>
<evidence type="ECO:0000259" key="1">
    <source>
        <dbReference type="Pfam" id="PF02721"/>
    </source>
</evidence>
<dbReference type="Pfam" id="PF02721">
    <property type="entry name" value="DUF223"/>
    <property type="match status" value="1"/>
</dbReference>
<organism evidence="2 3">
    <name type="scientific">Dorcoceras hygrometricum</name>
    <dbReference type="NCBI Taxonomy" id="472368"/>
    <lineage>
        <taxon>Eukaryota</taxon>
        <taxon>Viridiplantae</taxon>
        <taxon>Streptophyta</taxon>
        <taxon>Embryophyta</taxon>
        <taxon>Tracheophyta</taxon>
        <taxon>Spermatophyta</taxon>
        <taxon>Magnoliopsida</taxon>
        <taxon>eudicotyledons</taxon>
        <taxon>Gunneridae</taxon>
        <taxon>Pentapetalae</taxon>
        <taxon>asterids</taxon>
        <taxon>lamiids</taxon>
        <taxon>Lamiales</taxon>
        <taxon>Gesneriaceae</taxon>
        <taxon>Didymocarpoideae</taxon>
        <taxon>Trichosporeae</taxon>
        <taxon>Loxocarpinae</taxon>
        <taxon>Dorcoceras</taxon>
    </lineage>
</organism>
<dbReference type="SUPFAM" id="SSF50249">
    <property type="entry name" value="Nucleic acid-binding proteins"/>
    <property type="match status" value="1"/>
</dbReference>
<dbReference type="OrthoDB" id="913088at2759"/>
<dbReference type="AlphaFoldDB" id="A0A2Z7AX51"/>
<keyword evidence="2" id="KW-0238">DNA-binding</keyword>
<reference evidence="2 3" key="1">
    <citation type="journal article" date="2015" name="Proc. Natl. Acad. Sci. U.S.A.">
        <title>The resurrection genome of Boea hygrometrica: A blueprint for survival of dehydration.</title>
        <authorList>
            <person name="Xiao L."/>
            <person name="Yang G."/>
            <person name="Zhang L."/>
            <person name="Yang X."/>
            <person name="Zhao S."/>
            <person name="Ji Z."/>
            <person name="Zhou Q."/>
            <person name="Hu M."/>
            <person name="Wang Y."/>
            <person name="Chen M."/>
            <person name="Xu Y."/>
            <person name="Jin H."/>
            <person name="Xiao X."/>
            <person name="Hu G."/>
            <person name="Bao F."/>
            <person name="Hu Y."/>
            <person name="Wan P."/>
            <person name="Li L."/>
            <person name="Deng X."/>
            <person name="Kuang T."/>
            <person name="Xiang C."/>
            <person name="Zhu J.K."/>
            <person name="Oliver M.J."/>
            <person name="He Y."/>
        </authorList>
    </citation>
    <scope>NUCLEOTIDE SEQUENCE [LARGE SCALE GENOMIC DNA]</scope>
    <source>
        <strain evidence="3">cv. XS01</strain>
    </source>
</reference>
<proteinExistence type="predicted"/>
<evidence type="ECO:0000313" key="3">
    <source>
        <dbReference type="Proteomes" id="UP000250235"/>
    </source>
</evidence>
<gene>
    <name evidence="2" type="ORF">F511_07220</name>
</gene>
<dbReference type="GO" id="GO:0003677">
    <property type="term" value="F:DNA binding"/>
    <property type="evidence" value="ECO:0007669"/>
    <property type="project" value="UniProtKB-KW"/>
</dbReference>
<dbReference type="PANTHER" id="PTHR47165">
    <property type="entry name" value="OS03G0429900 PROTEIN"/>
    <property type="match status" value="1"/>
</dbReference>
<dbReference type="EMBL" id="KV011870">
    <property type="protein sequence ID" value="KZV25510.1"/>
    <property type="molecule type" value="Genomic_DNA"/>
</dbReference>
<dbReference type="InterPro" id="IPR012340">
    <property type="entry name" value="NA-bd_OB-fold"/>
</dbReference>
<dbReference type="CDD" id="cd04480">
    <property type="entry name" value="RPA1_DBD_A_like"/>
    <property type="match status" value="1"/>
</dbReference>